<dbReference type="Proteomes" id="UP000826195">
    <property type="component" value="Unassembled WGS sequence"/>
</dbReference>
<dbReference type="PANTHER" id="PTHR39069:SF8">
    <property type="entry name" value="FI17111P1"/>
    <property type="match status" value="1"/>
</dbReference>
<dbReference type="PANTHER" id="PTHR39069">
    <property type="entry name" value="ECDYSONE-INDUCIBLE GENE E1, ISOFORM A"/>
    <property type="match status" value="1"/>
</dbReference>
<evidence type="ECO:0000313" key="3">
    <source>
        <dbReference type="Proteomes" id="UP000826195"/>
    </source>
</evidence>
<dbReference type="InterPro" id="IPR006149">
    <property type="entry name" value="EB_dom"/>
</dbReference>
<evidence type="ECO:0000313" key="2">
    <source>
        <dbReference type="EMBL" id="KAH0540399.1"/>
    </source>
</evidence>
<dbReference type="AlphaFoldDB" id="A0AAV7I3U6"/>
<evidence type="ECO:0000259" key="1">
    <source>
        <dbReference type="Pfam" id="PF01683"/>
    </source>
</evidence>
<dbReference type="EMBL" id="JAHXZJ010002609">
    <property type="protein sequence ID" value="KAH0540399.1"/>
    <property type="molecule type" value="Genomic_DNA"/>
</dbReference>
<protein>
    <recommendedName>
        <fullName evidence="1">EB domain-containing protein</fullName>
    </recommendedName>
</protein>
<reference evidence="2 3" key="1">
    <citation type="journal article" date="2021" name="J. Hered.">
        <title>A chromosome-level genome assembly of the parasitoid wasp, Cotesia glomerata (Hymenoptera: Braconidae).</title>
        <authorList>
            <person name="Pinto B.J."/>
            <person name="Weis J.J."/>
            <person name="Gamble T."/>
            <person name="Ode P.J."/>
            <person name="Paul R."/>
            <person name="Zaspel J.M."/>
        </authorList>
    </citation>
    <scope>NUCLEOTIDE SEQUENCE [LARGE SCALE GENOMIC DNA]</scope>
    <source>
        <strain evidence="2">CgM1</strain>
    </source>
</reference>
<comment type="caution">
    <text evidence="2">The sequence shown here is derived from an EMBL/GenBank/DDBJ whole genome shotgun (WGS) entry which is preliminary data.</text>
</comment>
<organism evidence="2 3">
    <name type="scientific">Cotesia glomerata</name>
    <name type="common">Lepidopteran parasitic wasp</name>
    <name type="synonym">Apanteles glomeratus</name>
    <dbReference type="NCBI Taxonomy" id="32391"/>
    <lineage>
        <taxon>Eukaryota</taxon>
        <taxon>Metazoa</taxon>
        <taxon>Ecdysozoa</taxon>
        <taxon>Arthropoda</taxon>
        <taxon>Hexapoda</taxon>
        <taxon>Insecta</taxon>
        <taxon>Pterygota</taxon>
        <taxon>Neoptera</taxon>
        <taxon>Endopterygota</taxon>
        <taxon>Hymenoptera</taxon>
        <taxon>Apocrita</taxon>
        <taxon>Ichneumonoidea</taxon>
        <taxon>Braconidae</taxon>
        <taxon>Microgastrinae</taxon>
        <taxon>Cotesia</taxon>
    </lineage>
</organism>
<accession>A0AAV7I3U6</accession>
<name>A0AAV7I3U6_COTGL</name>
<proteinExistence type="predicted"/>
<keyword evidence="3" id="KW-1185">Reference proteome</keyword>
<sequence length="321" mass="36479">MSREACQKEDQVITAHHEEKTTYQQNLIVTSPTFCSLLIGEFRNNNRECGIRNSECVNYECQCKPQYLPYHNNADCQLSYLGMSCENSAYCKKRIKNTICINNTCECNANYFSWEDNSCRPLTDSYCENNRECSKLNSLCIDKICQCKPDDVLMKGRCLPIFLNKSCSLDADCIDIPHAKCWNTSMCVCETNFVQLESSVCVPLLEGYCTQHNDCIVKHSVCIKNKCQCDLAYTKKLSSKCEPISLGQPCESDINCKLIRKGICSQNKISVCESNTFALDEMTSLPTLNTYCMFDECQIESSHCHNNRCQCKPGYSEVSAY</sequence>
<feature type="domain" description="EB" evidence="1">
    <location>
        <begin position="124"/>
        <end position="158"/>
    </location>
</feature>
<gene>
    <name evidence="2" type="ORF">KQX54_017032</name>
</gene>
<dbReference type="Pfam" id="PF01683">
    <property type="entry name" value="EB"/>
    <property type="match status" value="1"/>
</dbReference>